<reference evidence="3" key="1">
    <citation type="submission" date="2015-09" db="EMBL/GenBank/DDBJ databases">
        <authorList>
            <consortium name="Pathogen Informatics"/>
        </authorList>
    </citation>
    <scope>NUCLEOTIDE SEQUENCE [LARGE SCALE GENOMIC DNA]</scope>
    <source>
        <strain evidence="3">Lake Konstanz</strain>
    </source>
</reference>
<dbReference type="GO" id="GO:0043041">
    <property type="term" value="P:amino acid activation for nonribosomal peptide biosynthetic process"/>
    <property type="evidence" value="ECO:0007669"/>
    <property type="project" value="TreeGrafter"/>
</dbReference>
<evidence type="ECO:0000313" key="2">
    <source>
        <dbReference type="EMBL" id="CUG02102.1"/>
    </source>
</evidence>
<dbReference type="InterPro" id="IPR020845">
    <property type="entry name" value="AMP-binding_CS"/>
</dbReference>
<feature type="domain" description="AMP-dependent synthetase/ligase" evidence="1">
    <location>
        <begin position="47"/>
        <end position="258"/>
    </location>
</feature>
<gene>
    <name evidence="2" type="ORF">BSAL_69575</name>
</gene>
<dbReference type="InterPro" id="IPR000873">
    <property type="entry name" value="AMP-dep_synth/lig_dom"/>
</dbReference>
<accession>A0A0S4IRG5</accession>
<protein>
    <submittedName>
        <fullName evidence="2">Amino acid adenylation protein, putative</fullName>
    </submittedName>
</protein>
<dbReference type="PANTHER" id="PTHR45527:SF1">
    <property type="entry name" value="FATTY ACID SYNTHASE"/>
    <property type="match status" value="1"/>
</dbReference>
<dbReference type="InterPro" id="IPR042099">
    <property type="entry name" value="ANL_N_sf"/>
</dbReference>
<dbReference type="Pfam" id="PF00501">
    <property type="entry name" value="AMP-binding"/>
    <property type="match status" value="1"/>
</dbReference>
<keyword evidence="3" id="KW-1185">Reference proteome</keyword>
<dbReference type="EMBL" id="CYKH01000495">
    <property type="protein sequence ID" value="CUG02102.1"/>
    <property type="molecule type" value="Genomic_DNA"/>
</dbReference>
<feature type="non-terminal residue" evidence="2">
    <location>
        <position position="291"/>
    </location>
</feature>
<dbReference type="GO" id="GO:0005737">
    <property type="term" value="C:cytoplasm"/>
    <property type="evidence" value="ECO:0007669"/>
    <property type="project" value="TreeGrafter"/>
</dbReference>
<evidence type="ECO:0000259" key="1">
    <source>
        <dbReference type="Pfam" id="PF00501"/>
    </source>
</evidence>
<sequence length="291" mass="32044">MRVAHAALRRVVFTLDSMRGTLDYNGPVVAIDSIMEEIAAIDLEKRSYKPLATPNSPMYYIYTSGSTGKPKGVLVEHRNLVNFVICERKLFKLENRHRVIQGFSTSFDASLEEIWLAFASGSTLICVSKAVMQDAEQLQELITETQATVLSTVPTLLATMEASKLQQLELVIVGGEACNKEVLDAYATGGRRMFVNSYGPTEATVACCAAFCRAGDPVTIGRAQPGYVGYIVNESMQLTPPGVPGELCIGGPSVTRGYVGRPELTKEKFIHCPFHPTYQRMYRTGDLCRWN</sequence>
<dbReference type="AlphaFoldDB" id="A0A0S4IRG5"/>
<dbReference type="SUPFAM" id="SSF56801">
    <property type="entry name" value="Acetyl-CoA synthetase-like"/>
    <property type="match status" value="1"/>
</dbReference>
<dbReference type="Gene3D" id="3.40.50.12780">
    <property type="entry name" value="N-terminal domain of ligase-like"/>
    <property type="match status" value="1"/>
</dbReference>
<dbReference type="GO" id="GO:0031177">
    <property type="term" value="F:phosphopantetheine binding"/>
    <property type="evidence" value="ECO:0007669"/>
    <property type="project" value="TreeGrafter"/>
</dbReference>
<dbReference type="VEuPathDB" id="TriTrypDB:BSAL_69575"/>
<dbReference type="OMA" id="FVICERK"/>
<evidence type="ECO:0000313" key="3">
    <source>
        <dbReference type="Proteomes" id="UP000051952"/>
    </source>
</evidence>
<dbReference type="Proteomes" id="UP000051952">
    <property type="component" value="Unassembled WGS sequence"/>
</dbReference>
<proteinExistence type="predicted"/>
<dbReference type="PANTHER" id="PTHR45527">
    <property type="entry name" value="NONRIBOSOMAL PEPTIDE SYNTHETASE"/>
    <property type="match status" value="1"/>
</dbReference>
<dbReference type="GO" id="GO:0044550">
    <property type="term" value="P:secondary metabolite biosynthetic process"/>
    <property type="evidence" value="ECO:0007669"/>
    <property type="project" value="TreeGrafter"/>
</dbReference>
<dbReference type="PROSITE" id="PS00455">
    <property type="entry name" value="AMP_BINDING"/>
    <property type="match status" value="1"/>
</dbReference>
<organism evidence="2 3">
    <name type="scientific">Bodo saltans</name>
    <name type="common">Flagellated protozoan</name>
    <dbReference type="NCBI Taxonomy" id="75058"/>
    <lineage>
        <taxon>Eukaryota</taxon>
        <taxon>Discoba</taxon>
        <taxon>Euglenozoa</taxon>
        <taxon>Kinetoplastea</taxon>
        <taxon>Metakinetoplastina</taxon>
        <taxon>Eubodonida</taxon>
        <taxon>Bodonidae</taxon>
        <taxon>Bodo</taxon>
    </lineage>
</organism>
<name>A0A0S4IRG5_BODSA</name>
<dbReference type="OrthoDB" id="416786at2759"/>